<evidence type="ECO:0000256" key="1">
    <source>
        <dbReference type="ARBA" id="ARBA00010638"/>
    </source>
</evidence>
<keyword evidence="5" id="KW-0460">Magnesium</keyword>
<comment type="catalytic activity">
    <reaction evidence="5">
        <text>(6S)-5-formyl-5,6,7,8-tetrahydrofolate + ATP = (6R)-5,10-methenyltetrahydrofolate + ADP + phosphate</text>
        <dbReference type="Rhea" id="RHEA:10488"/>
        <dbReference type="ChEBI" id="CHEBI:30616"/>
        <dbReference type="ChEBI" id="CHEBI:43474"/>
        <dbReference type="ChEBI" id="CHEBI:57455"/>
        <dbReference type="ChEBI" id="CHEBI:57457"/>
        <dbReference type="ChEBI" id="CHEBI:456216"/>
        <dbReference type="EC" id="6.3.3.2"/>
    </reaction>
</comment>
<evidence type="ECO:0000313" key="6">
    <source>
        <dbReference type="EMBL" id="HGY10673.1"/>
    </source>
</evidence>
<dbReference type="AlphaFoldDB" id="A0A7C4Z757"/>
<keyword evidence="5" id="KW-0479">Metal-binding</keyword>
<comment type="cofactor">
    <cofactor evidence="5">
        <name>Mg(2+)</name>
        <dbReference type="ChEBI" id="CHEBI:18420"/>
    </cofactor>
</comment>
<dbReference type="NCBIfam" id="TIGR02727">
    <property type="entry name" value="MTHFS_bact"/>
    <property type="match status" value="1"/>
</dbReference>
<sequence>MKRRLREQLLQRRKALPRERLSREATRHLAPWLAARGARRVLVYLPFRGELSPLGLLELYPEAAYYLPRTAAGGLTVHPFAAARERHPYGFEQPAPGSATIAPARLDVVVVPGIAFDREGYRLGYGGGYYDRFLARLPARVARVGLVPEALVLEALPREPWDVPVGFLASEEGVRTVLVRNDSDKMQP</sequence>
<comment type="similarity">
    <text evidence="1 5">Belongs to the 5-formyltetrahydrofolate cyclo-ligase family.</text>
</comment>
<dbReference type="Gene3D" id="3.40.50.10420">
    <property type="entry name" value="NagB/RpiA/CoA transferase-like"/>
    <property type="match status" value="1"/>
</dbReference>
<comment type="caution">
    <text evidence="6">The sequence shown here is derived from an EMBL/GenBank/DDBJ whole genome shotgun (WGS) entry which is preliminary data.</text>
</comment>
<dbReference type="PANTHER" id="PTHR23407:SF1">
    <property type="entry name" value="5-FORMYLTETRAHYDROFOLATE CYCLO-LIGASE"/>
    <property type="match status" value="1"/>
</dbReference>
<proteinExistence type="inferred from homology"/>
<evidence type="ECO:0000256" key="4">
    <source>
        <dbReference type="PIRSR" id="PIRSR006806-1"/>
    </source>
</evidence>
<dbReference type="EMBL" id="DRPZ01000290">
    <property type="protein sequence ID" value="HGY10673.1"/>
    <property type="molecule type" value="Genomic_DNA"/>
</dbReference>
<name>A0A7C4Z757_9DEIN</name>
<evidence type="ECO:0000256" key="5">
    <source>
        <dbReference type="RuleBase" id="RU361279"/>
    </source>
</evidence>
<keyword evidence="3 4" id="KW-0067">ATP-binding</keyword>
<protein>
    <recommendedName>
        <fullName evidence="5">5-formyltetrahydrofolate cyclo-ligase</fullName>
        <ecNumber evidence="5">6.3.3.2</ecNumber>
    </recommendedName>
</protein>
<feature type="binding site" evidence="4">
    <location>
        <position position="50"/>
    </location>
    <ligand>
        <name>substrate</name>
    </ligand>
</feature>
<feature type="binding site" evidence="4">
    <location>
        <position position="45"/>
    </location>
    <ligand>
        <name>substrate</name>
    </ligand>
</feature>
<feature type="binding site" evidence="4">
    <location>
        <begin position="122"/>
        <end position="130"/>
    </location>
    <ligand>
        <name>ATP</name>
        <dbReference type="ChEBI" id="CHEBI:30616"/>
    </ligand>
</feature>
<feature type="binding site" evidence="4">
    <location>
        <begin position="2"/>
        <end position="6"/>
    </location>
    <ligand>
        <name>ATP</name>
        <dbReference type="ChEBI" id="CHEBI:30616"/>
    </ligand>
</feature>
<evidence type="ECO:0000256" key="3">
    <source>
        <dbReference type="ARBA" id="ARBA00022840"/>
    </source>
</evidence>
<dbReference type="PIRSF" id="PIRSF006806">
    <property type="entry name" value="FTHF_cligase"/>
    <property type="match status" value="1"/>
</dbReference>
<dbReference type="EC" id="6.3.3.2" evidence="5"/>
<keyword evidence="6" id="KW-0436">Ligase</keyword>
<dbReference type="Proteomes" id="UP000885759">
    <property type="component" value="Unassembled WGS sequence"/>
</dbReference>
<dbReference type="InterPro" id="IPR002698">
    <property type="entry name" value="FTHF_cligase"/>
</dbReference>
<dbReference type="GO" id="GO:0009396">
    <property type="term" value="P:folic acid-containing compound biosynthetic process"/>
    <property type="evidence" value="ECO:0007669"/>
    <property type="project" value="TreeGrafter"/>
</dbReference>
<dbReference type="PANTHER" id="PTHR23407">
    <property type="entry name" value="ATPASE INHIBITOR/5-FORMYLTETRAHYDROFOLATE CYCLO-LIGASE"/>
    <property type="match status" value="1"/>
</dbReference>
<dbReference type="GO" id="GO:0046872">
    <property type="term" value="F:metal ion binding"/>
    <property type="evidence" value="ECO:0007669"/>
    <property type="project" value="UniProtKB-KW"/>
</dbReference>
<organism evidence="6">
    <name type="scientific">Oceanithermus profundus</name>
    <dbReference type="NCBI Taxonomy" id="187137"/>
    <lineage>
        <taxon>Bacteria</taxon>
        <taxon>Thermotogati</taxon>
        <taxon>Deinococcota</taxon>
        <taxon>Deinococci</taxon>
        <taxon>Thermales</taxon>
        <taxon>Thermaceae</taxon>
        <taxon>Oceanithermus</taxon>
    </lineage>
</organism>
<dbReference type="Pfam" id="PF01812">
    <property type="entry name" value="5-FTHF_cyc-lig"/>
    <property type="match status" value="1"/>
</dbReference>
<reference evidence="6" key="1">
    <citation type="journal article" date="2020" name="mSystems">
        <title>Genome- and Community-Level Interaction Insights into Carbon Utilization and Element Cycling Functions of Hydrothermarchaeota in Hydrothermal Sediment.</title>
        <authorList>
            <person name="Zhou Z."/>
            <person name="Liu Y."/>
            <person name="Xu W."/>
            <person name="Pan J."/>
            <person name="Luo Z.H."/>
            <person name="Li M."/>
        </authorList>
    </citation>
    <scope>NUCLEOTIDE SEQUENCE [LARGE SCALE GENOMIC DNA]</scope>
    <source>
        <strain evidence="6">HyVt-570</strain>
    </source>
</reference>
<dbReference type="InterPro" id="IPR037171">
    <property type="entry name" value="NagB/RpiA_transferase-like"/>
</dbReference>
<dbReference type="GO" id="GO:0035999">
    <property type="term" value="P:tetrahydrofolate interconversion"/>
    <property type="evidence" value="ECO:0007669"/>
    <property type="project" value="TreeGrafter"/>
</dbReference>
<dbReference type="GO" id="GO:0030272">
    <property type="term" value="F:5-formyltetrahydrofolate cyclo-ligase activity"/>
    <property type="evidence" value="ECO:0007669"/>
    <property type="project" value="UniProtKB-EC"/>
</dbReference>
<gene>
    <name evidence="6" type="ORF">ENK37_11600</name>
</gene>
<keyword evidence="2 4" id="KW-0547">Nucleotide-binding</keyword>
<dbReference type="GO" id="GO:0005524">
    <property type="term" value="F:ATP binding"/>
    <property type="evidence" value="ECO:0007669"/>
    <property type="project" value="UniProtKB-KW"/>
</dbReference>
<accession>A0A7C4Z757</accession>
<evidence type="ECO:0000256" key="2">
    <source>
        <dbReference type="ARBA" id="ARBA00022741"/>
    </source>
</evidence>
<dbReference type="InterPro" id="IPR024185">
    <property type="entry name" value="FTHF_cligase-like_sf"/>
</dbReference>
<dbReference type="SUPFAM" id="SSF100950">
    <property type="entry name" value="NagB/RpiA/CoA transferase-like"/>
    <property type="match status" value="1"/>
</dbReference>